<gene>
    <name evidence="2" type="ORF">E2C01_000964</name>
</gene>
<dbReference type="EMBL" id="VSRR010000027">
    <property type="protein sequence ID" value="MPC08378.1"/>
    <property type="molecule type" value="Genomic_DNA"/>
</dbReference>
<organism evidence="2 3">
    <name type="scientific">Portunus trituberculatus</name>
    <name type="common">Swimming crab</name>
    <name type="synonym">Neptunus trituberculatus</name>
    <dbReference type="NCBI Taxonomy" id="210409"/>
    <lineage>
        <taxon>Eukaryota</taxon>
        <taxon>Metazoa</taxon>
        <taxon>Ecdysozoa</taxon>
        <taxon>Arthropoda</taxon>
        <taxon>Crustacea</taxon>
        <taxon>Multicrustacea</taxon>
        <taxon>Malacostraca</taxon>
        <taxon>Eumalacostraca</taxon>
        <taxon>Eucarida</taxon>
        <taxon>Decapoda</taxon>
        <taxon>Pleocyemata</taxon>
        <taxon>Brachyura</taxon>
        <taxon>Eubrachyura</taxon>
        <taxon>Portunoidea</taxon>
        <taxon>Portunidae</taxon>
        <taxon>Portuninae</taxon>
        <taxon>Portunus</taxon>
    </lineage>
</organism>
<feature type="region of interest" description="Disordered" evidence="1">
    <location>
        <begin position="228"/>
        <end position="258"/>
    </location>
</feature>
<feature type="compositionally biased region" description="Low complexity" evidence="1">
    <location>
        <begin position="1"/>
        <end position="20"/>
    </location>
</feature>
<dbReference type="Proteomes" id="UP000324222">
    <property type="component" value="Unassembled WGS sequence"/>
</dbReference>
<evidence type="ECO:0000256" key="1">
    <source>
        <dbReference type="SAM" id="MobiDB-lite"/>
    </source>
</evidence>
<proteinExistence type="predicted"/>
<accession>A0A5B7CGI0</accession>
<feature type="region of interest" description="Disordered" evidence="1">
    <location>
        <begin position="43"/>
        <end position="77"/>
    </location>
</feature>
<evidence type="ECO:0000313" key="2">
    <source>
        <dbReference type="EMBL" id="MPC08378.1"/>
    </source>
</evidence>
<dbReference type="AlphaFoldDB" id="A0A5B7CGI0"/>
<reference evidence="2 3" key="1">
    <citation type="submission" date="2019-05" db="EMBL/GenBank/DDBJ databases">
        <title>Another draft genome of Portunus trituberculatus and its Hox gene families provides insights of decapod evolution.</title>
        <authorList>
            <person name="Jeong J.-H."/>
            <person name="Song I."/>
            <person name="Kim S."/>
            <person name="Choi T."/>
            <person name="Kim D."/>
            <person name="Ryu S."/>
            <person name="Kim W."/>
        </authorList>
    </citation>
    <scope>NUCLEOTIDE SEQUENCE [LARGE SCALE GENOMIC DNA]</scope>
    <source>
        <tissue evidence="2">Muscle</tissue>
    </source>
</reference>
<sequence>MSCPALTAASLRPSLRSSSHSNDRFTKSSTYSVMKVPDVRARRPTALAVSSTTPVSGLPEEKQPQPQHPFIKTSDSSLTDGINSSLLLIDVIRGDHFKDVLVEGIQEGHQGIHRHLKHWTLQFAALECFGFQLRTSGILIQNPTSPGPSYRKQTSSTAYSLNNHHRILHLWGTRGCDTQLARPQQTPKKKKNFRISQFKLKTNEISHSKEREAGKDFASERYTETAHPFSLHLPPHPTPQNTSPPSPCPTQAHSTTAQPPAAQFILGRPSGVVTGEGCDKFIMW</sequence>
<name>A0A5B7CGI0_PORTR</name>
<feature type="compositionally biased region" description="Pro residues" evidence="1">
    <location>
        <begin position="234"/>
        <end position="248"/>
    </location>
</feature>
<keyword evidence="3" id="KW-1185">Reference proteome</keyword>
<protein>
    <submittedName>
        <fullName evidence="2">Uncharacterized protein</fullName>
    </submittedName>
</protein>
<comment type="caution">
    <text evidence="2">The sequence shown here is derived from an EMBL/GenBank/DDBJ whole genome shotgun (WGS) entry which is preliminary data.</text>
</comment>
<feature type="region of interest" description="Disordered" evidence="1">
    <location>
        <begin position="1"/>
        <end position="27"/>
    </location>
</feature>
<evidence type="ECO:0000313" key="3">
    <source>
        <dbReference type="Proteomes" id="UP000324222"/>
    </source>
</evidence>